<evidence type="ECO:0000313" key="3">
    <source>
        <dbReference type="WBParaSite" id="nRc.2.0.1.t21268-RA"/>
    </source>
</evidence>
<reference evidence="3" key="1">
    <citation type="submission" date="2022-11" db="UniProtKB">
        <authorList>
            <consortium name="WormBaseParasite"/>
        </authorList>
    </citation>
    <scope>IDENTIFICATION</scope>
</reference>
<evidence type="ECO:0000256" key="1">
    <source>
        <dbReference type="SAM" id="MobiDB-lite"/>
    </source>
</evidence>
<evidence type="ECO:0000313" key="2">
    <source>
        <dbReference type="Proteomes" id="UP000887565"/>
    </source>
</evidence>
<dbReference type="Proteomes" id="UP000887565">
    <property type="component" value="Unplaced"/>
</dbReference>
<protein>
    <submittedName>
        <fullName evidence="3">Uncharacterized protein</fullName>
    </submittedName>
</protein>
<organism evidence="2 3">
    <name type="scientific">Romanomermis culicivorax</name>
    <name type="common">Nematode worm</name>
    <dbReference type="NCBI Taxonomy" id="13658"/>
    <lineage>
        <taxon>Eukaryota</taxon>
        <taxon>Metazoa</taxon>
        <taxon>Ecdysozoa</taxon>
        <taxon>Nematoda</taxon>
        <taxon>Enoplea</taxon>
        <taxon>Dorylaimia</taxon>
        <taxon>Mermithida</taxon>
        <taxon>Mermithoidea</taxon>
        <taxon>Mermithidae</taxon>
        <taxon>Romanomermis</taxon>
    </lineage>
</organism>
<feature type="compositionally biased region" description="Pro residues" evidence="1">
    <location>
        <begin position="69"/>
        <end position="83"/>
    </location>
</feature>
<accession>A0A915J6A6</accession>
<dbReference type="WBParaSite" id="nRc.2.0.1.t21268-RA">
    <property type="protein sequence ID" value="nRc.2.0.1.t21268-RA"/>
    <property type="gene ID" value="nRc.2.0.1.g21268"/>
</dbReference>
<keyword evidence="2" id="KW-1185">Reference proteome</keyword>
<feature type="region of interest" description="Disordered" evidence="1">
    <location>
        <begin position="66"/>
        <end position="91"/>
    </location>
</feature>
<sequence length="91" mass="10183">MYVTCTFSYLDDSPVYKLNKQTTFLGTYITIHSFHLVAGRAGPEWQLHGWFVLHVAAHSNHTIATMLPTSPPAQPRPTPPPLPTQIILDLD</sequence>
<name>A0A915J6A6_ROMCU</name>
<dbReference type="AlphaFoldDB" id="A0A915J6A6"/>
<proteinExistence type="predicted"/>